<dbReference type="AlphaFoldDB" id="F8EWW6"/>
<gene>
    <name evidence="1" type="ordered locus">Spica_0184</name>
</gene>
<evidence type="ECO:0000313" key="1">
    <source>
        <dbReference type="EMBL" id="AEJ18352.1"/>
    </source>
</evidence>
<proteinExistence type="predicted"/>
<dbReference type="EMBL" id="CP002868">
    <property type="protein sequence ID" value="AEJ18352.1"/>
    <property type="molecule type" value="Genomic_DNA"/>
</dbReference>
<accession>F8EWW6</accession>
<dbReference type="KEGG" id="scd:Spica_0184"/>
<protein>
    <submittedName>
        <fullName evidence="1">Uncharacterized protein</fullName>
    </submittedName>
</protein>
<dbReference type="Proteomes" id="UP000000503">
    <property type="component" value="Chromosome"/>
</dbReference>
<organism evidence="1 2">
    <name type="scientific">Gracilinema caldarium (strain ATCC 51460 / DSM 7334 / H1)</name>
    <name type="common">Treponema caldarium</name>
    <dbReference type="NCBI Taxonomy" id="744872"/>
    <lineage>
        <taxon>Bacteria</taxon>
        <taxon>Pseudomonadati</taxon>
        <taxon>Spirochaetota</taxon>
        <taxon>Spirochaetia</taxon>
        <taxon>Spirochaetales</taxon>
        <taxon>Breznakiellaceae</taxon>
        <taxon>Gracilinema</taxon>
    </lineage>
</organism>
<keyword evidence="2" id="KW-1185">Reference proteome</keyword>
<dbReference type="STRING" id="744872.Spica_0184"/>
<dbReference type="HOGENOM" id="CLU_2848521_0_0_12"/>
<evidence type="ECO:0000313" key="2">
    <source>
        <dbReference type="Proteomes" id="UP000000503"/>
    </source>
</evidence>
<dbReference type="RefSeq" id="WP_013967665.1">
    <property type="nucleotide sequence ID" value="NC_015732.1"/>
</dbReference>
<name>F8EWW6_GRAC1</name>
<sequence length="65" mass="7723">MLIKQMLTNRKKRIFSSTGEDMDLATILTTRKIETYQLFFHSYDIIFIFNRLDVHNDLEALLADL</sequence>
<reference evidence="2" key="1">
    <citation type="journal article" date="2013" name="Stand. Genomic Sci.">
        <title>Genome sequence of the thermophilic fresh-water bacterium Spirochaeta caldaria type strain (H1(T)), reclassification of Spirochaeta caldaria, Spirochaeta stenostrepta, and Spirochaeta zuelzerae in the genus Treponema as Treponema caldaria comb. nov., Treponema stenostrepta comb. nov., and Treponema zuelzerae comb. nov., and emendation of the genus Treponema.</title>
        <authorList>
            <person name="Abt B."/>
            <person name="Goker M."/>
            <person name="Scheuner C."/>
            <person name="Han C."/>
            <person name="Lu M."/>
            <person name="Misra M."/>
            <person name="Lapidus A."/>
            <person name="Nolan M."/>
            <person name="Lucas S."/>
            <person name="Hammon N."/>
            <person name="Deshpande S."/>
            <person name="Cheng J.F."/>
            <person name="Tapia R."/>
            <person name="Goodwin L.A."/>
            <person name="Pitluck S."/>
            <person name="Liolios K."/>
            <person name="Pagani I."/>
            <person name="Ivanova N."/>
            <person name="Mavromatis K."/>
            <person name="Mikhailova N."/>
            <person name="Huntemann M."/>
            <person name="Pati A."/>
            <person name="Chen A."/>
            <person name="Palaniappan K."/>
            <person name="Land M."/>
            <person name="Hauser L."/>
            <person name="Jeffries C.D."/>
            <person name="Rohde M."/>
            <person name="Spring S."/>
            <person name="Gronow S."/>
            <person name="Detter J.C."/>
            <person name="Bristow J."/>
            <person name="Eisen J.A."/>
            <person name="Markowitz V."/>
            <person name="Hugenholtz P."/>
            <person name="Kyrpides N.C."/>
            <person name="Woyke T."/>
            <person name="Klenk H.P."/>
        </authorList>
    </citation>
    <scope>NUCLEOTIDE SEQUENCE</scope>
    <source>
        <strain evidence="2">ATCC 51460 / DSM 7334 / H1</strain>
    </source>
</reference>